<protein>
    <submittedName>
        <fullName evidence="1">Uncharacterized protein</fullName>
    </submittedName>
</protein>
<evidence type="ECO:0000313" key="2">
    <source>
        <dbReference type="Proteomes" id="UP000030377"/>
    </source>
</evidence>
<dbReference type="EMBL" id="JRPN01000054">
    <property type="protein sequence ID" value="KGT73264.1"/>
    <property type="molecule type" value="Genomic_DNA"/>
</dbReference>
<sequence length="81" mass="8786">MPIAEDEHKQLDAGQASEEPALASVVAGLLKITEELRYSLMENGGVIAATLVDPRPRRAGLADTRWTGEDQIDVYALIKLP</sequence>
<dbReference type="Proteomes" id="UP000030377">
    <property type="component" value="Unassembled WGS sequence"/>
</dbReference>
<gene>
    <name evidence="1" type="ORF">MA20_45370</name>
</gene>
<name>A0A0A3XJ17_BRAJP</name>
<organism evidence="1 2">
    <name type="scientific">Bradyrhizobium japonicum</name>
    <dbReference type="NCBI Taxonomy" id="375"/>
    <lineage>
        <taxon>Bacteria</taxon>
        <taxon>Pseudomonadati</taxon>
        <taxon>Pseudomonadota</taxon>
        <taxon>Alphaproteobacteria</taxon>
        <taxon>Hyphomicrobiales</taxon>
        <taxon>Nitrobacteraceae</taxon>
        <taxon>Bradyrhizobium</taxon>
    </lineage>
</organism>
<proteinExistence type="predicted"/>
<accession>A0A0A3XJ17</accession>
<dbReference type="AlphaFoldDB" id="A0A0A3XJ17"/>
<comment type="caution">
    <text evidence="1">The sequence shown here is derived from an EMBL/GenBank/DDBJ whole genome shotgun (WGS) entry which is preliminary data.</text>
</comment>
<evidence type="ECO:0000313" key="1">
    <source>
        <dbReference type="EMBL" id="KGT73264.1"/>
    </source>
</evidence>
<reference evidence="1 2" key="1">
    <citation type="submission" date="2014-09" db="EMBL/GenBank/DDBJ databases">
        <title>Draft genome of Bradyrhizobium japonicum Is-34.</title>
        <authorList>
            <person name="Tsurumaru H."/>
            <person name="Yamakawa T."/>
            <person name="Hashimoto S."/>
            <person name="Okizaki K."/>
            <person name="Kanesaki Y."/>
            <person name="Yoshikawa H."/>
            <person name="Yajima S."/>
        </authorList>
    </citation>
    <scope>NUCLEOTIDE SEQUENCE [LARGE SCALE GENOMIC DNA]</scope>
    <source>
        <strain evidence="1 2">Is-34</strain>
    </source>
</reference>